<dbReference type="Proteomes" id="UP000294796">
    <property type="component" value="Unassembled WGS sequence"/>
</dbReference>
<dbReference type="AlphaFoldDB" id="A0A4V3AMK7"/>
<name>A0A4V3AMK7_9GAMM</name>
<evidence type="ECO:0000313" key="1">
    <source>
        <dbReference type="EMBL" id="TDK27213.1"/>
    </source>
</evidence>
<organism evidence="1 2">
    <name type="scientific">Luteimonas aestuarii</name>
    <dbReference type="NCBI Taxonomy" id="453837"/>
    <lineage>
        <taxon>Bacteria</taxon>
        <taxon>Pseudomonadati</taxon>
        <taxon>Pseudomonadota</taxon>
        <taxon>Gammaproteobacteria</taxon>
        <taxon>Lysobacterales</taxon>
        <taxon>Lysobacteraceae</taxon>
        <taxon>Luteimonas</taxon>
    </lineage>
</organism>
<dbReference type="EMBL" id="SMTF01000002">
    <property type="protein sequence ID" value="TDK27213.1"/>
    <property type="molecule type" value="Genomic_DNA"/>
</dbReference>
<protein>
    <submittedName>
        <fullName evidence="1">Uncharacterized protein</fullName>
    </submittedName>
</protein>
<keyword evidence="2" id="KW-1185">Reference proteome</keyword>
<gene>
    <name evidence="1" type="ORF">E2F46_03135</name>
</gene>
<comment type="caution">
    <text evidence="1">The sequence shown here is derived from an EMBL/GenBank/DDBJ whole genome shotgun (WGS) entry which is preliminary data.</text>
</comment>
<proteinExistence type="predicted"/>
<reference evidence="1 2" key="1">
    <citation type="submission" date="2019-03" db="EMBL/GenBank/DDBJ databases">
        <title>Luteimonas zhaokaii sp.nov., isolated from the rectal contents of Plateau pika in Yushu, Qinghai Province, China.</title>
        <authorList>
            <person name="Zhang G."/>
        </authorList>
    </citation>
    <scope>NUCLEOTIDE SEQUENCE [LARGE SCALE GENOMIC DNA]</scope>
    <source>
        <strain evidence="1 2">B9</strain>
    </source>
</reference>
<dbReference type="RefSeq" id="WP_133320713.1">
    <property type="nucleotide sequence ID" value="NZ_SMTF01000002.1"/>
</dbReference>
<evidence type="ECO:0000313" key="2">
    <source>
        <dbReference type="Proteomes" id="UP000294796"/>
    </source>
</evidence>
<dbReference type="OrthoDB" id="9799092at2"/>
<sequence>MVENLFGRFDSKSKVLLVGGDKQILSARYSMRTLRESVSDHNVHRAIETVEFFPKGRTTIDDTWRPSIYFARSLRTPTSAFFSINATLNEQAALNLLLEGDRLFRSCAAYGFLFPAWFSPLGYYWGISVEPSYRALGAWGSRESGRLSHWRDNAQIGIQQGGERHFYRACDGYLRDVYPLMLLGERHLARRVGDGTLADALPSVGHVSAESGKFLCRIRNDNLVRAQQLLDANDITLSGRRLEM</sequence>
<accession>A0A4V3AMK7</accession>